<evidence type="ECO:0000313" key="2">
    <source>
        <dbReference type="EMBL" id="MBW7461938.1"/>
    </source>
</evidence>
<dbReference type="Proteomes" id="UP001519887">
    <property type="component" value="Unassembled WGS sequence"/>
</dbReference>
<feature type="transmembrane region" description="Helical" evidence="1">
    <location>
        <begin position="12"/>
        <end position="33"/>
    </location>
</feature>
<gene>
    <name evidence="2" type="ORF">K0U00_48590</name>
</gene>
<evidence type="ECO:0000256" key="1">
    <source>
        <dbReference type="SAM" id="Phobius"/>
    </source>
</evidence>
<comment type="caution">
    <text evidence="2">The sequence shown here is derived from an EMBL/GenBank/DDBJ whole genome shotgun (WGS) entry which is preliminary data.</text>
</comment>
<keyword evidence="1" id="KW-1133">Transmembrane helix</keyword>
<proteinExistence type="predicted"/>
<evidence type="ECO:0000313" key="3">
    <source>
        <dbReference type="Proteomes" id="UP001519887"/>
    </source>
</evidence>
<reference evidence="2 3" key="1">
    <citation type="submission" date="2021-07" db="EMBL/GenBank/DDBJ databases">
        <title>Paenibacillus radiodurans sp. nov., isolated from the southeastern edge of Tengger Desert.</title>
        <authorList>
            <person name="Zhang G."/>
        </authorList>
    </citation>
    <scope>NUCLEOTIDE SEQUENCE [LARGE SCALE GENOMIC DNA]</scope>
    <source>
        <strain evidence="2 3">CCM 7311</strain>
    </source>
</reference>
<protein>
    <submittedName>
        <fullName evidence="2">Polysaccharide biosynthesis protein</fullName>
    </submittedName>
</protein>
<feature type="non-terminal residue" evidence="2">
    <location>
        <position position="1"/>
    </location>
</feature>
<keyword evidence="3" id="KW-1185">Reference proteome</keyword>
<keyword evidence="1" id="KW-0812">Transmembrane</keyword>
<dbReference type="EMBL" id="JAHZIK010003421">
    <property type="protein sequence ID" value="MBW7461938.1"/>
    <property type="molecule type" value="Genomic_DNA"/>
</dbReference>
<feature type="non-terminal residue" evidence="2">
    <location>
        <position position="139"/>
    </location>
</feature>
<accession>A0ABS7CLX8</accession>
<organism evidence="2 3">
    <name type="scientific">Paenibacillus sepulcri</name>
    <dbReference type="NCBI Taxonomy" id="359917"/>
    <lineage>
        <taxon>Bacteria</taxon>
        <taxon>Bacillati</taxon>
        <taxon>Bacillota</taxon>
        <taxon>Bacilli</taxon>
        <taxon>Bacillales</taxon>
        <taxon>Paenibacillaceae</taxon>
        <taxon>Paenibacillus</taxon>
    </lineage>
</organism>
<keyword evidence="1" id="KW-0472">Membrane</keyword>
<feature type="transmembrane region" description="Helical" evidence="1">
    <location>
        <begin position="75"/>
        <end position="95"/>
    </location>
</feature>
<sequence>HLGWNDGSLAAGATAGSAFGNAAGLMVMAGYWLRDRAINRPEAAITSPVSGGMAPSGQALKPPNSGVIMPLMRRLAGLAVPVTLGALAVPALSVVDAFTVPRLLGAAGADPAAAMAQFGLYSRGQPLVQLVVMVAGAMG</sequence>
<name>A0ABS7CLX8_9BACL</name>